<proteinExistence type="predicted"/>
<sequence length="189" mass="22402">DYIHDNLTSNMIAHLRSHNIIDKKKLKTEVQQKRQTTLLEVIKFNTLHKGDKRKEIVKGVVEWILLDNEPLSAPRKKGFCRMMAIIDPKFHLPSNKKSYRESRERIKVANLLIEDIYIPFSAKFSDQRYLLKPINNQDPDQPRINPNSDQVFHTSIEAFEAFHSWIIEYYRTSLTFSMLKLVYELEIQD</sequence>
<gene>
    <name evidence="1" type="ORF">SCALOS_LOCUS5323</name>
</gene>
<evidence type="ECO:0000313" key="2">
    <source>
        <dbReference type="Proteomes" id="UP000789860"/>
    </source>
</evidence>
<protein>
    <submittedName>
        <fullName evidence="1">10136_t:CDS:1</fullName>
    </submittedName>
</protein>
<dbReference type="EMBL" id="CAJVPM010008472">
    <property type="protein sequence ID" value="CAG8555361.1"/>
    <property type="molecule type" value="Genomic_DNA"/>
</dbReference>
<dbReference type="Proteomes" id="UP000789860">
    <property type="component" value="Unassembled WGS sequence"/>
</dbReference>
<comment type="caution">
    <text evidence="1">The sequence shown here is derived from an EMBL/GenBank/DDBJ whole genome shotgun (WGS) entry which is preliminary data.</text>
</comment>
<accession>A0ACA9M0Y9</accession>
<keyword evidence="2" id="KW-1185">Reference proteome</keyword>
<reference evidence="1" key="1">
    <citation type="submission" date="2021-06" db="EMBL/GenBank/DDBJ databases">
        <authorList>
            <person name="Kallberg Y."/>
            <person name="Tangrot J."/>
            <person name="Rosling A."/>
        </authorList>
    </citation>
    <scope>NUCLEOTIDE SEQUENCE</scope>
    <source>
        <strain evidence="1">AU212A</strain>
    </source>
</reference>
<evidence type="ECO:0000313" key="1">
    <source>
        <dbReference type="EMBL" id="CAG8555361.1"/>
    </source>
</evidence>
<name>A0ACA9M0Y9_9GLOM</name>
<organism evidence="1 2">
    <name type="scientific">Scutellospora calospora</name>
    <dbReference type="NCBI Taxonomy" id="85575"/>
    <lineage>
        <taxon>Eukaryota</taxon>
        <taxon>Fungi</taxon>
        <taxon>Fungi incertae sedis</taxon>
        <taxon>Mucoromycota</taxon>
        <taxon>Glomeromycotina</taxon>
        <taxon>Glomeromycetes</taxon>
        <taxon>Diversisporales</taxon>
        <taxon>Gigasporaceae</taxon>
        <taxon>Scutellospora</taxon>
    </lineage>
</organism>
<feature type="non-terminal residue" evidence="1">
    <location>
        <position position="189"/>
    </location>
</feature>
<feature type="non-terminal residue" evidence="1">
    <location>
        <position position="1"/>
    </location>
</feature>